<gene>
    <name evidence="2" type="ORF">B0T14DRAFT_41301</name>
</gene>
<evidence type="ECO:0000313" key="2">
    <source>
        <dbReference type="EMBL" id="KAK0632716.1"/>
    </source>
</evidence>
<accession>A0AA39XEY9</accession>
<dbReference type="Proteomes" id="UP001175000">
    <property type="component" value="Unassembled WGS sequence"/>
</dbReference>
<feature type="region of interest" description="Disordered" evidence="1">
    <location>
        <begin position="39"/>
        <end position="60"/>
    </location>
</feature>
<dbReference type="AlphaFoldDB" id="A0AA39XEY9"/>
<name>A0AA39XEY9_9PEZI</name>
<protein>
    <submittedName>
        <fullName evidence="2">Uncharacterized protein</fullName>
    </submittedName>
</protein>
<evidence type="ECO:0000256" key="1">
    <source>
        <dbReference type="SAM" id="MobiDB-lite"/>
    </source>
</evidence>
<sequence length="226" mass="24315">MSWQLASNQKRGCLTSPDFPQSYTLPASSLRSASLGTTLTAPKPLCGPGPPSAAEAKPPGQSLIHVSSAVVRATVTQRQARTETHPRYGAASRSARLPRPYNTAQCDPATTHRCPVTKGKGHHRIITAAFSSPPSSPPLHFRTSAPVCVWPLHVHFHRHSTLVRSHTAPPQIPDFFPSLSTVLYAPLSEETLVGAHTQGDQPLLSYIAELACQSPTPNECPVAWGW</sequence>
<keyword evidence="3" id="KW-1185">Reference proteome</keyword>
<feature type="region of interest" description="Disordered" evidence="1">
    <location>
        <begin position="76"/>
        <end position="109"/>
    </location>
</feature>
<organism evidence="2 3">
    <name type="scientific">Immersiella caudata</name>
    <dbReference type="NCBI Taxonomy" id="314043"/>
    <lineage>
        <taxon>Eukaryota</taxon>
        <taxon>Fungi</taxon>
        <taxon>Dikarya</taxon>
        <taxon>Ascomycota</taxon>
        <taxon>Pezizomycotina</taxon>
        <taxon>Sordariomycetes</taxon>
        <taxon>Sordariomycetidae</taxon>
        <taxon>Sordariales</taxon>
        <taxon>Lasiosphaeriaceae</taxon>
        <taxon>Immersiella</taxon>
    </lineage>
</organism>
<comment type="caution">
    <text evidence="2">The sequence shown here is derived from an EMBL/GenBank/DDBJ whole genome shotgun (WGS) entry which is preliminary data.</text>
</comment>
<dbReference type="EMBL" id="JAULSU010000001">
    <property type="protein sequence ID" value="KAK0632716.1"/>
    <property type="molecule type" value="Genomic_DNA"/>
</dbReference>
<reference evidence="2" key="1">
    <citation type="submission" date="2023-06" db="EMBL/GenBank/DDBJ databases">
        <title>Genome-scale phylogeny and comparative genomics of the fungal order Sordariales.</title>
        <authorList>
            <consortium name="Lawrence Berkeley National Laboratory"/>
            <person name="Hensen N."/>
            <person name="Bonometti L."/>
            <person name="Westerberg I."/>
            <person name="Brannstrom I.O."/>
            <person name="Guillou S."/>
            <person name="Cros-Aarteil S."/>
            <person name="Calhoun S."/>
            <person name="Haridas S."/>
            <person name="Kuo A."/>
            <person name="Mondo S."/>
            <person name="Pangilinan J."/>
            <person name="Riley R."/>
            <person name="Labutti K."/>
            <person name="Andreopoulos B."/>
            <person name="Lipzen A."/>
            <person name="Chen C."/>
            <person name="Yanf M."/>
            <person name="Daum C."/>
            <person name="Ng V."/>
            <person name="Clum A."/>
            <person name="Steindorff A."/>
            <person name="Ohm R."/>
            <person name="Martin F."/>
            <person name="Silar P."/>
            <person name="Natvig D."/>
            <person name="Lalanne C."/>
            <person name="Gautier V."/>
            <person name="Ament-Velasquez S.L."/>
            <person name="Kruys A."/>
            <person name="Hutchinson M.I."/>
            <person name="Powell A.J."/>
            <person name="Barry K."/>
            <person name="Miller A.N."/>
            <person name="Grigoriev I.V."/>
            <person name="Debuchy R."/>
            <person name="Gladieux P."/>
            <person name="Thoren M.H."/>
            <person name="Johannesson H."/>
        </authorList>
    </citation>
    <scope>NUCLEOTIDE SEQUENCE</scope>
    <source>
        <strain evidence="2">CBS 606.72</strain>
    </source>
</reference>
<proteinExistence type="predicted"/>
<evidence type="ECO:0000313" key="3">
    <source>
        <dbReference type="Proteomes" id="UP001175000"/>
    </source>
</evidence>